<reference evidence="1" key="1">
    <citation type="submission" date="2021-10" db="EMBL/GenBank/DDBJ databases">
        <title>Roseicella aerolatum sp. nov., isolated from aerosols of e-waste dismantling site.</title>
        <authorList>
            <person name="Qin T."/>
        </authorList>
    </citation>
    <scope>NUCLEOTIDE SEQUENCE</scope>
    <source>
        <strain evidence="1">GB24</strain>
    </source>
</reference>
<dbReference type="InterPro" id="IPR012823">
    <property type="entry name" value="Flagell_FliJ"/>
</dbReference>
<protein>
    <recommendedName>
        <fullName evidence="3">Flagellar FliJ protein</fullName>
    </recommendedName>
</protein>
<gene>
    <name evidence="1" type="ORF">LHA35_08775</name>
</gene>
<organism evidence="1 2">
    <name type="scientific">Roseicella aerolata</name>
    <dbReference type="NCBI Taxonomy" id="2883479"/>
    <lineage>
        <taxon>Bacteria</taxon>
        <taxon>Pseudomonadati</taxon>
        <taxon>Pseudomonadota</taxon>
        <taxon>Alphaproteobacteria</taxon>
        <taxon>Acetobacterales</taxon>
        <taxon>Roseomonadaceae</taxon>
        <taxon>Roseicella</taxon>
    </lineage>
</organism>
<name>A0A9X1IDP4_9PROT</name>
<dbReference type="AlphaFoldDB" id="A0A9X1IDP4"/>
<keyword evidence="2" id="KW-1185">Reference proteome</keyword>
<comment type="caution">
    <text evidence="1">The sequence shown here is derived from an EMBL/GenBank/DDBJ whole genome shotgun (WGS) entry which is preliminary data.</text>
</comment>
<proteinExistence type="predicted"/>
<dbReference type="RefSeq" id="WP_226607138.1">
    <property type="nucleotide sequence ID" value="NZ_JAJAQI010000010.1"/>
</dbReference>
<dbReference type="GO" id="GO:0009288">
    <property type="term" value="C:bacterial-type flagellum"/>
    <property type="evidence" value="ECO:0007669"/>
    <property type="project" value="InterPro"/>
</dbReference>
<sequence length="133" mass="14437">MARDALEALARLRRLETVEARRRLAVPLAQEAAAAGRLAAAAAALHAEHAPDNAAWRLWLPRGLAEHDRAALAHGQALARLREAQAGLAACRAAERAVGMLREQRAAEARRQALRGEQALLDEAAQRPRLPDR</sequence>
<evidence type="ECO:0000313" key="2">
    <source>
        <dbReference type="Proteomes" id="UP001139311"/>
    </source>
</evidence>
<accession>A0A9X1IDP4</accession>
<dbReference type="Proteomes" id="UP001139311">
    <property type="component" value="Unassembled WGS sequence"/>
</dbReference>
<dbReference type="EMBL" id="JAJAQI010000010">
    <property type="protein sequence ID" value="MCB4821823.1"/>
    <property type="molecule type" value="Genomic_DNA"/>
</dbReference>
<evidence type="ECO:0008006" key="3">
    <source>
        <dbReference type="Google" id="ProtNLM"/>
    </source>
</evidence>
<dbReference type="GO" id="GO:0071973">
    <property type="term" value="P:bacterial-type flagellum-dependent cell motility"/>
    <property type="evidence" value="ECO:0007669"/>
    <property type="project" value="InterPro"/>
</dbReference>
<evidence type="ECO:0000313" key="1">
    <source>
        <dbReference type="EMBL" id="MCB4821823.1"/>
    </source>
</evidence>
<dbReference type="Pfam" id="PF02050">
    <property type="entry name" value="FliJ"/>
    <property type="match status" value="1"/>
</dbReference>